<protein>
    <submittedName>
        <fullName evidence="2">Uncharacterized protein</fullName>
    </submittedName>
</protein>
<dbReference type="EnsemblPlants" id="evm.model.10.344">
    <property type="protein sequence ID" value="cds.evm.model.10.344"/>
    <property type="gene ID" value="evm.TU.10.344"/>
</dbReference>
<reference evidence="2" key="1">
    <citation type="submission" date="2021-03" db="UniProtKB">
        <authorList>
            <consortium name="EnsemblPlants"/>
        </authorList>
    </citation>
    <scope>IDENTIFICATION</scope>
</reference>
<feature type="region of interest" description="Disordered" evidence="1">
    <location>
        <begin position="1"/>
        <end position="63"/>
    </location>
</feature>
<dbReference type="AlphaFoldDB" id="A0A803QNF4"/>
<keyword evidence="3" id="KW-1185">Reference proteome</keyword>
<evidence type="ECO:0000313" key="2">
    <source>
        <dbReference type="EnsemblPlants" id="cds.evm.model.10.344"/>
    </source>
</evidence>
<name>A0A803QNF4_CANSA</name>
<proteinExistence type="predicted"/>
<evidence type="ECO:0000313" key="3">
    <source>
        <dbReference type="Proteomes" id="UP000596661"/>
    </source>
</evidence>
<evidence type="ECO:0000256" key="1">
    <source>
        <dbReference type="SAM" id="MobiDB-lite"/>
    </source>
</evidence>
<accession>A0A803QNF4</accession>
<dbReference type="Gramene" id="evm.model.10.344">
    <property type="protein sequence ID" value="cds.evm.model.10.344"/>
    <property type="gene ID" value="evm.TU.10.344"/>
</dbReference>
<sequence length="296" mass="32327">MQEVMVSLAKSHGNNRFTHTPKAIQEGLRGSLEESSPETSKPRPRRSPIGTRQKTMGKIPLQSTGEKKKVGSFCMNGLRIITLSQPISNEGRFTRGGECLQGTNPGCTLGGQSLNQESRLPETNGRCTTRNGKAKSCLCAKDEWDMAACMNFIDLNKALRKSFPPGLPDGTKNLFGLRIKAGSQDSRHWFVAIKTPIVTLGIKVEVKMLATLPRLDLVNSRPPLRIRALNHHGHSRIPGIVTHPSPSARPSPSMPLGGSTLKWPLLLWVPDSSLFVPPSPGESSWPPPCPNLEHET</sequence>
<dbReference type="EMBL" id="UZAU01000796">
    <property type="status" value="NOT_ANNOTATED_CDS"/>
    <property type="molecule type" value="Genomic_DNA"/>
</dbReference>
<dbReference type="Proteomes" id="UP000596661">
    <property type="component" value="Unassembled WGS sequence"/>
</dbReference>
<organism evidence="2 3">
    <name type="scientific">Cannabis sativa</name>
    <name type="common">Hemp</name>
    <name type="synonym">Marijuana</name>
    <dbReference type="NCBI Taxonomy" id="3483"/>
    <lineage>
        <taxon>Eukaryota</taxon>
        <taxon>Viridiplantae</taxon>
        <taxon>Streptophyta</taxon>
        <taxon>Embryophyta</taxon>
        <taxon>Tracheophyta</taxon>
        <taxon>Spermatophyta</taxon>
        <taxon>Magnoliopsida</taxon>
        <taxon>eudicotyledons</taxon>
        <taxon>Gunneridae</taxon>
        <taxon>Pentapetalae</taxon>
        <taxon>rosids</taxon>
        <taxon>fabids</taxon>
        <taxon>Rosales</taxon>
        <taxon>Cannabaceae</taxon>
        <taxon>Cannabis</taxon>
    </lineage>
</organism>